<evidence type="ECO:0000256" key="1">
    <source>
        <dbReference type="ARBA" id="ARBA00009986"/>
    </source>
</evidence>
<evidence type="ECO:0000259" key="7">
    <source>
        <dbReference type="Pfam" id="PF00171"/>
    </source>
</evidence>
<dbReference type="InterPro" id="IPR016163">
    <property type="entry name" value="Ald_DH_C"/>
</dbReference>
<evidence type="ECO:0000256" key="5">
    <source>
        <dbReference type="PROSITE-ProRule" id="PRU10007"/>
    </source>
</evidence>
<evidence type="ECO:0000256" key="4">
    <source>
        <dbReference type="ARBA" id="ARBA00049194"/>
    </source>
</evidence>
<dbReference type="GO" id="GO:0004029">
    <property type="term" value="F:aldehyde dehydrogenase (NAD+) activity"/>
    <property type="evidence" value="ECO:0007669"/>
    <property type="project" value="UniProtKB-EC"/>
</dbReference>
<proteinExistence type="inferred from homology"/>
<accession>A0A1G9QKX6</accession>
<dbReference type="PANTHER" id="PTHR42804">
    <property type="entry name" value="ALDEHYDE DEHYDROGENASE"/>
    <property type="match status" value="1"/>
</dbReference>
<evidence type="ECO:0000313" key="9">
    <source>
        <dbReference type="Proteomes" id="UP000198683"/>
    </source>
</evidence>
<dbReference type="Gene3D" id="3.40.605.10">
    <property type="entry name" value="Aldehyde Dehydrogenase, Chain A, domain 1"/>
    <property type="match status" value="1"/>
</dbReference>
<dbReference type="InterPro" id="IPR016160">
    <property type="entry name" value="Ald_DH_CS_CYS"/>
</dbReference>
<evidence type="ECO:0000313" key="8">
    <source>
        <dbReference type="EMBL" id="SDM11501.1"/>
    </source>
</evidence>
<evidence type="ECO:0000256" key="6">
    <source>
        <dbReference type="RuleBase" id="RU003345"/>
    </source>
</evidence>
<dbReference type="FunFam" id="3.40.605.10:FF:000007">
    <property type="entry name" value="NAD/NADP-dependent betaine aldehyde dehydrogenase"/>
    <property type="match status" value="1"/>
</dbReference>
<organism evidence="8 9">
    <name type="scientific">Nonomuraea maritima</name>
    <dbReference type="NCBI Taxonomy" id="683260"/>
    <lineage>
        <taxon>Bacteria</taxon>
        <taxon>Bacillati</taxon>
        <taxon>Actinomycetota</taxon>
        <taxon>Actinomycetes</taxon>
        <taxon>Streptosporangiales</taxon>
        <taxon>Streptosporangiaceae</taxon>
        <taxon>Nonomuraea</taxon>
    </lineage>
</organism>
<dbReference type="AlphaFoldDB" id="A0A1G9QKX6"/>
<feature type="domain" description="Aldehyde dehydrogenase" evidence="7">
    <location>
        <begin position="13"/>
        <end position="467"/>
    </location>
</feature>
<dbReference type="InterPro" id="IPR016162">
    <property type="entry name" value="Ald_DH_N"/>
</dbReference>
<dbReference type="InterPro" id="IPR029510">
    <property type="entry name" value="Ald_DH_CS_GLU"/>
</dbReference>
<dbReference type="Proteomes" id="UP000198683">
    <property type="component" value="Unassembled WGS sequence"/>
</dbReference>
<dbReference type="Gene3D" id="3.40.309.10">
    <property type="entry name" value="Aldehyde Dehydrogenase, Chain A, domain 2"/>
    <property type="match status" value="1"/>
</dbReference>
<dbReference type="FunFam" id="3.40.605.10:FF:000026">
    <property type="entry name" value="Aldehyde dehydrogenase, putative"/>
    <property type="match status" value="1"/>
</dbReference>
<comment type="catalytic activity">
    <reaction evidence="4">
        <text>an aldehyde + NAD(+) + H2O = a carboxylate + NADH + 2 H(+)</text>
        <dbReference type="Rhea" id="RHEA:16185"/>
        <dbReference type="ChEBI" id="CHEBI:15377"/>
        <dbReference type="ChEBI" id="CHEBI:15378"/>
        <dbReference type="ChEBI" id="CHEBI:17478"/>
        <dbReference type="ChEBI" id="CHEBI:29067"/>
        <dbReference type="ChEBI" id="CHEBI:57540"/>
        <dbReference type="ChEBI" id="CHEBI:57945"/>
        <dbReference type="EC" id="1.2.1.3"/>
    </reaction>
</comment>
<dbReference type="FunFam" id="3.40.309.10:FF:000012">
    <property type="entry name" value="Betaine aldehyde dehydrogenase"/>
    <property type="match status" value="1"/>
</dbReference>
<comment type="similarity">
    <text evidence="1 6">Belongs to the aldehyde dehydrogenase family.</text>
</comment>
<dbReference type="PANTHER" id="PTHR42804:SF1">
    <property type="entry name" value="ALDEHYDE DEHYDROGENASE-RELATED"/>
    <property type="match status" value="1"/>
</dbReference>
<dbReference type="EMBL" id="FNFB01000039">
    <property type="protein sequence ID" value="SDM11501.1"/>
    <property type="molecule type" value="Genomic_DNA"/>
</dbReference>
<dbReference type="Pfam" id="PF00171">
    <property type="entry name" value="Aldedh"/>
    <property type="match status" value="1"/>
</dbReference>
<evidence type="ECO:0000256" key="2">
    <source>
        <dbReference type="ARBA" id="ARBA00023002"/>
    </source>
</evidence>
<reference evidence="8 9" key="1">
    <citation type="submission" date="2016-10" db="EMBL/GenBank/DDBJ databases">
        <authorList>
            <person name="de Groot N.N."/>
        </authorList>
    </citation>
    <scope>NUCLEOTIDE SEQUENCE [LARGE SCALE GENOMIC DNA]</scope>
    <source>
        <strain evidence="8 9">CGMCC 4.5681</strain>
    </source>
</reference>
<dbReference type="InterPro" id="IPR015590">
    <property type="entry name" value="Aldehyde_DH_dom"/>
</dbReference>
<sequence>MRGMRQLYIGGSWTASASDEPIDVVNPATEAVIDHVPAGHPADVRAAVEAAARAFPAWSGTAPAERAKLLGDAAELLRQRADDMAKTIATDMGSPLGFALKVQTLMPATVLASYAQLAESHPRESRVGNSLVVKEPVGVVAAITPWNYPLHQIICKVAPALAAGCTVVLKPSEVAPLAAYALAEIFDEVGLPPGVFNLVSGRGPVVGEALAAHPDVDMISFTGSTAAGRRVAALAAETVKRVALELGGKSANLILPDADLELAVKVGVANCFVNAGQTCSAWTRMLVHRDSYDDAVRMAVELARGYRVGDPFDESTRIGPLVSAAQRDRVVRYINRGQEEGARLVAGGTERPHERGFYVEPTVFAAVEPGMTIEQEEIFGPVLSLIPYTSEEQAVRIANGTKYGLAGAVWAGTEERALAVARRLRTGQVAINGGRFDPLAPFGGYKQSGVGRELGPYGLEEYLEVKALQL</sequence>
<keyword evidence="9" id="KW-1185">Reference proteome</keyword>
<protein>
    <recommendedName>
        <fullName evidence="3">aldehyde dehydrogenase (NAD(+))</fullName>
        <ecNumber evidence="3">1.2.1.3</ecNumber>
    </recommendedName>
</protein>
<dbReference type="PROSITE" id="PS00687">
    <property type="entry name" value="ALDEHYDE_DEHYDR_GLU"/>
    <property type="match status" value="1"/>
</dbReference>
<keyword evidence="2 6" id="KW-0560">Oxidoreductase</keyword>
<dbReference type="EC" id="1.2.1.3" evidence="3"/>
<dbReference type="SUPFAM" id="SSF53720">
    <property type="entry name" value="ALDH-like"/>
    <property type="match status" value="1"/>
</dbReference>
<name>A0A1G9QKX6_9ACTN</name>
<feature type="active site" evidence="5">
    <location>
        <position position="245"/>
    </location>
</feature>
<dbReference type="InterPro" id="IPR016161">
    <property type="entry name" value="Ald_DH/histidinol_DH"/>
</dbReference>
<gene>
    <name evidence="8" type="ORF">SAMN05421874_13940</name>
</gene>
<dbReference type="CDD" id="cd07138">
    <property type="entry name" value="ALDH_CddD_SSP0762"/>
    <property type="match status" value="1"/>
</dbReference>
<dbReference type="STRING" id="683260.SAMN05421874_13940"/>
<dbReference type="PROSITE" id="PS00070">
    <property type="entry name" value="ALDEHYDE_DEHYDR_CYS"/>
    <property type="match status" value="1"/>
</dbReference>
<evidence type="ECO:0000256" key="3">
    <source>
        <dbReference type="ARBA" id="ARBA00024226"/>
    </source>
</evidence>